<dbReference type="OrthoDB" id="9814755at2"/>
<reference evidence="10 11" key="1">
    <citation type="submission" date="2018-10" db="EMBL/GenBank/DDBJ databases">
        <title>Genomic Encyclopedia of Type Strains, Phase IV (KMG-IV): sequencing the most valuable type-strain genomes for metagenomic binning, comparative biology and taxonomic classification.</title>
        <authorList>
            <person name="Goeker M."/>
        </authorList>
    </citation>
    <scope>NUCLEOTIDE SEQUENCE [LARGE SCALE GENOMIC DNA]</scope>
    <source>
        <strain evidence="10 11">DSM 25080</strain>
    </source>
</reference>
<dbReference type="PANTHER" id="PTHR11727">
    <property type="entry name" value="DIMETHYLADENOSINE TRANSFERASE"/>
    <property type="match status" value="1"/>
</dbReference>
<evidence type="ECO:0000256" key="6">
    <source>
        <dbReference type="ARBA" id="ARBA00022884"/>
    </source>
</evidence>
<feature type="binding site" evidence="7 8">
    <location>
        <position position="21"/>
    </location>
    <ligand>
        <name>S-adenosyl-L-methionine</name>
        <dbReference type="ChEBI" id="CHEBI:59789"/>
    </ligand>
</feature>
<organism evidence="10 11">
    <name type="scientific">Umboniibacter marinipuniceus</name>
    <dbReference type="NCBI Taxonomy" id="569599"/>
    <lineage>
        <taxon>Bacteria</taxon>
        <taxon>Pseudomonadati</taxon>
        <taxon>Pseudomonadota</taxon>
        <taxon>Gammaproteobacteria</taxon>
        <taxon>Cellvibrionales</taxon>
        <taxon>Cellvibrionaceae</taxon>
        <taxon>Umboniibacter</taxon>
    </lineage>
</organism>
<dbReference type="RefSeq" id="WP_121876812.1">
    <property type="nucleotide sequence ID" value="NZ_REFJ01000003.1"/>
</dbReference>
<dbReference type="HAMAP" id="MF_00607">
    <property type="entry name" value="16SrRNA_methyltr_A"/>
    <property type="match status" value="1"/>
</dbReference>
<dbReference type="EMBL" id="REFJ01000003">
    <property type="protein sequence ID" value="RMA80131.1"/>
    <property type="molecule type" value="Genomic_DNA"/>
</dbReference>
<dbReference type="InterPro" id="IPR011530">
    <property type="entry name" value="rRNA_adenine_dimethylase"/>
</dbReference>
<dbReference type="AlphaFoldDB" id="A0A3M0A4N8"/>
<evidence type="ECO:0000313" key="10">
    <source>
        <dbReference type="EMBL" id="RMA80131.1"/>
    </source>
</evidence>
<dbReference type="InterPro" id="IPR023165">
    <property type="entry name" value="rRNA_Ade_diMease-like_C"/>
</dbReference>
<name>A0A3M0A4N8_9GAMM</name>
<proteinExistence type="inferred from homology"/>
<keyword evidence="11" id="KW-1185">Reference proteome</keyword>
<comment type="similarity">
    <text evidence="7">Belongs to the class I-like SAM-binding methyltransferase superfamily. rRNA adenine N(6)-methyltransferase family. RsmA subfamily.</text>
</comment>
<dbReference type="FunFam" id="1.10.8.100:FF:000001">
    <property type="entry name" value="Ribosomal RNA small subunit methyltransferase A"/>
    <property type="match status" value="1"/>
</dbReference>
<feature type="binding site" evidence="7 8">
    <location>
        <position position="46"/>
    </location>
    <ligand>
        <name>S-adenosyl-L-methionine</name>
        <dbReference type="ChEBI" id="CHEBI:59789"/>
    </ligand>
</feature>
<evidence type="ECO:0000313" key="11">
    <source>
        <dbReference type="Proteomes" id="UP000267187"/>
    </source>
</evidence>
<evidence type="ECO:0000256" key="1">
    <source>
        <dbReference type="ARBA" id="ARBA00022490"/>
    </source>
</evidence>
<dbReference type="GO" id="GO:0005829">
    <property type="term" value="C:cytosol"/>
    <property type="evidence" value="ECO:0007669"/>
    <property type="project" value="TreeGrafter"/>
</dbReference>
<comment type="catalytic activity">
    <reaction evidence="7">
        <text>adenosine(1518)/adenosine(1519) in 16S rRNA + 4 S-adenosyl-L-methionine = N(6)-dimethyladenosine(1518)/N(6)-dimethyladenosine(1519) in 16S rRNA + 4 S-adenosyl-L-homocysteine + 4 H(+)</text>
        <dbReference type="Rhea" id="RHEA:19609"/>
        <dbReference type="Rhea" id="RHEA-COMP:10232"/>
        <dbReference type="Rhea" id="RHEA-COMP:10233"/>
        <dbReference type="ChEBI" id="CHEBI:15378"/>
        <dbReference type="ChEBI" id="CHEBI:57856"/>
        <dbReference type="ChEBI" id="CHEBI:59789"/>
        <dbReference type="ChEBI" id="CHEBI:74411"/>
        <dbReference type="ChEBI" id="CHEBI:74493"/>
        <dbReference type="EC" id="2.1.1.182"/>
    </reaction>
</comment>
<evidence type="ECO:0000256" key="5">
    <source>
        <dbReference type="ARBA" id="ARBA00022691"/>
    </source>
</evidence>
<dbReference type="FunFam" id="3.40.50.150:FF:000023">
    <property type="entry name" value="Ribosomal RNA small subunit methyltransferase A"/>
    <property type="match status" value="1"/>
</dbReference>
<dbReference type="PROSITE" id="PS01131">
    <property type="entry name" value="RRNA_A_DIMETH"/>
    <property type="match status" value="1"/>
</dbReference>
<feature type="binding site" evidence="7 8">
    <location>
        <position position="67"/>
    </location>
    <ligand>
        <name>S-adenosyl-L-methionine</name>
        <dbReference type="ChEBI" id="CHEBI:59789"/>
    </ligand>
</feature>
<dbReference type="EC" id="2.1.1.182" evidence="7"/>
<evidence type="ECO:0000256" key="2">
    <source>
        <dbReference type="ARBA" id="ARBA00022552"/>
    </source>
</evidence>
<dbReference type="NCBIfam" id="TIGR00755">
    <property type="entry name" value="ksgA"/>
    <property type="match status" value="1"/>
</dbReference>
<keyword evidence="5 7" id="KW-0949">S-adenosyl-L-methionine</keyword>
<dbReference type="Proteomes" id="UP000267187">
    <property type="component" value="Unassembled WGS sequence"/>
</dbReference>
<evidence type="ECO:0000259" key="9">
    <source>
        <dbReference type="SMART" id="SM00650"/>
    </source>
</evidence>
<dbReference type="PROSITE" id="PS51689">
    <property type="entry name" value="SAM_RNA_A_N6_MT"/>
    <property type="match status" value="1"/>
</dbReference>
<keyword evidence="6 7" id="KW-0694">RNA-binding</keyword>
<accession>A0A3M0A4N8</accession>
<feature type="binding site" evidence="7 8">
    <location>
        <position position="19"/>
    </location>
    <ligand>
        <name>S-adenosyl-L-methionine</name>
        <dbReference type="ChEBI" id="CHEBI:59789"/>
    </ligand>
</feature>
<dbReference type="Gene3D" id="1.10.8.100">
    <property type="entry name" value="Ribosomal RNA adenine dimethylase-like, domain 2"/>
    <property type="match status" value="1"/>
</dbReference>
<comment type="caution">
    <text evidence="10">The sequence shown here is derived from an EMBL/GenBank/DDBJ whole genome shotgun (WGS) entry which is preliminary data.</text>
</comment>
<dbReference type="CDD" id="cd02440">
    <property type="entry name" value="AdoMet_MTases"/>
    <property type="match status" value="1"/>
</dbReference>
<dbReference type="PANTHER" id="PTHR11727:SF7">
    <property type="entry name" value="DIMETHYLADENOSINE TRANSFERASE-RELATED"/>
    <property type="match status" value="1"/>
</dbReference>
<dbReference type="InterPro" id="IPR020598">
    <property type="entry name" value="rRNA_Ade_methylase_Trfase_N"/>
</dbReference>
<gene>
    <name evidence="7" type="primary">rsmA</name>
    <name evidence="7" type="synonym">ksgA</name>
    <name evidence="10" type="ORF">DFR27_1493</name>
</gene>
<keyword evidence="2 7" id="KW-0698">rRNA processing</keyword>
<feature type="binding site" evidence="7 8">
    <location>
        <position position="112"/>
    </location>
    <ligand>
        <name>S-adenosyl-L-methionine</name>
        <dbReference type="ChEBI" id="CHEBI:59789"/>
    </ligand>
</feature>
<dbReference type="SUPFAM" id="SSF53335">
    <property type="entry name" value="S-adenosyl-L-methionine-dependent methyltransferases"/>
    <property type="match status" value="1"/>
</dbReference>
<feature type="binding site" evidence="7 8">
    <location>
        <position position="92"/>
    </location>
    <ligand>
        <name>S-adenosyl-L-methionine</name>
        <dbReference type="ChEBI" id="CHEBI:59789"/>
    </ligand>
</feature>
<dbReference type="GO" id="GO:0003723">
    <property type="term" value="F:RNA binding"/>
    <property type="evidence" value="ECO:0007669"/>
    <property type="project" value="UniProtKB-UniRule"/>
</dbReference>
<evidence type="ECO:0000256" key="7">
    <source>
        <dbReference type="HAMAP-Rule" id="MF_00607"/>
    </source>
</evidence>
<sequence>MSSKSIVNGHRMRKRFGQNFLNDSNIIARITRSVSPKETDRIVEIGPGQGAITEDLVGAGAKVTAVELDRDLIPWLVVKFEKDTNFDIVNADALKTDFGAFVDDEPLRIVGNLPYNISTPLIFHLLSFSGAIKDMHFMLQKEVVDRMAAGPGDNNYGRLSVMTQYLCQVIPLFIVPPESFDPPPKVDSAIVRLVPRTEVDTLLDESFFATVVRTAFNQRRKTLRNSLKPLLQNVDVASLGIDLSLRPENISVAEYVALANHLVEANKAQ</sequence>
<evidence type="ECO:0000256" key="8">
    <source>
        <dbReference type="PROSITE-ProRule" id="PRU01026"/>
    </source>
</evidence>
<dbReference type="Pfam" id="PF00398">
    <property type="entry name" value="RrnaAD"/>
    <property type="match status" value="1"/>
</dbReference>
<comment type="subcellular location">
    <subcellularLocation>
        <location evidence="7">Cytoplasm</location>
    </subcellularLocation>
</comment>
<dbReference type="InterPro" id="IPR029063">
    <property type="entry name" value="SAM-dependent_MTases_sf"/>
</dbReference>
<protein>
    <recommendedName>
        <fullName evidence="7">Ribosomal RNA small subunit methyltransferase A</fullName>
        <ecNumber evidence="7">2.1.1.182</ecNumber>
    </recommendedName>
    <alternativeName>
        <fullName evidence="7">16S rRNA (adenine(1518)-N(6)/adenine(1519)-N(6))-dimethyltransferase</fullName>
    </alternativeName>
    <alternativeName>
        <fullName evidence="7">16S rRNA dimethyladenosine transferase</fullName>
    </alternativeName>
    <alternativeName>
        <fullName evidence="7">16S rRNA dimethylase</fullName>
    </alternativeName>
    <alternativeName>
        <fullName evidence="7">S-adenosylmethionine-6-N', N'-adenosyl(rRNA) dimethyltransferase</fullName>
    </alternativeName>
</protein>
<evidence type="ECO:0000256" key="3">
    <source>
        <dbReference type="ARBA" id="ARBA00022603"/>
    </source>
</evidence>
<dbReference type="Gene3D" id="3.40.50.150">
    <property type="entry name" value="Vaccinia Virus protein VP39"/>
    <property type="match status" value="1"/>
</dbReference>
<keyword evidence="3 7" id="KW-0489">Methyltransferase</keyword>
<keyword evidence="4 7" id="KW-0808">Transferase</keyword>
<dbReference type="SMART" id="SM00650">
    <property type="entry name" value="rADc"/>
    <property type="match status" value="1"/>
</dbReference>
<comment type="function">
    <text evidence="7">Specifically dimethylates two adjacent adenosines (A1518 and A1519) in the loop of a conserved hairpin near the 3'-end of 16S rRNA in the 30S particle. May play a critical role in biogenesis of 30S subunits.</text>
</comment>
<evidence type="ECO:0000256" key="4">
    <source>
        <dbReference type="ARBA" id="ARBA00022679"/>
    </source>
</evidence>
<keyword evidence="1 7" id="KW-0963">Cytoplasm</keyword>
<dbReference type="InterPro" id="IPR020596">
    <property type="entry name" value="rRNA_Ade_Mease_Trfase_CS"/>
</dbReference>
<dbReference type="InterPro" id="IPR001737">
    <property type="entry name" value="KsgA/Erm"/>
</dbReference>
<feature type="domain" description="Ribosomal RNA adenine methylase transferase N-terminal" evidence="9">
    <location>
        <begin position="26"/>
        <end position="197"/>
    </location>
</feature>
<dbReference type="GO" id="GO:0052908">
    <property type="term" value="F:16S rRNA (adenine(1518)-N(6)/adenine(1519)-N(6))-dimethyltransferase activity"/>
    <property type="evidence" value="ECO:0007669"/>
    <property type="project" value="UniProtKB-EC"/>
</dbReference>